<feature type="transmembrane region" description="Helical" evidence="1">
    <location>
        <begin position="34"/>
        <end position="57"/>
    </location>
</feature>
<keyword evidence="1" id="KW-0472">Membrane</keyword>
<proteinExistence type="predicted"/>
<evidence type="ECO:0000313" key="2">
    <source>
        <dbReference type="EMBL" id="MDF2257674.1"/>
    </source>
</evidence>
<organism evidence="2 3">
    <name type="scientific">Streptantibioticus ferralitis</name>
    <dbReference type="NCBI Taxonomy" id="236510"/>
    <lineage>
        <taxon>Bacteria</taxon>
        <taxon>Bacillati</taxon>
        <taxon>Actinomycetota</taxon>
        <taxon>Actinomycetes</taxon>
        <taxon>Kitasatosporales</taxon>
        <taxon>Streptomycetaceae</taxon>
        <taxon>Streptantibioticus</taxon>
    </lineage>
</organism>
<dbReference type="Proteomes" id="UP001220022">
    <property type="component" value="Unassembled WGS sequence"/>
</dbReference>
<gene>
    <name evidence="2" type="ORF">P2L57_18710</name>
</gene>
<keyword evidence="1" id="KW-1133">Transmembrane helix</keyword>
<evidence type="ECO:0000256" key="1">
    <source>
        <dbReference type="SAM" id="Phobius"/>
    </source>
</evidence>
<comment type="caution">
    <text evidence="2">The sequence shown here is derived from an EMBL/GenBank/DDBJ whole genome shotgun (WGS) entry which is preliminary data.</text>
</comment>
<dbReference type="RefSeq" id="WP_275815927.1">
    <property type="nucleotide sequence ID" value="NZ_BAAANM010000022.1"/>
</dbReference>
<keyword evidence="1" id="KW-0812">Transmembrane</keyword>
<dbReference type="EMBL" id="JARHTQ010000011">
    <property type="protein sequence ID" value="MDF2257674.1"/>
    <property type="molecule type" value="Genomic_DNA"/>
</dbReference>
<evidence type="ECO:0000313" key="3">
    <source>
        <dbReference type="Proteomes" id="UP001220022"/>
    </source>
</evidence>
<name>A0ABT5Z1F3_9ACTN</name>
<sequence length="65" mass="6865">MEFFLSLLVGELRGRAAWLREHARDDAGYSTETVIITALLAALGIAAVAVITAKVMAKAHGINLG</sequence>
<accession>A0ABT5Z1F3</accession>
<keyword evidence="3" id="KW-1185">Reference proteome</keyword>
<protein>
    <submittedName>
        <fullName evidence="2">Uncharacterized protein</fullName>
    </submittedName>
</protein>
<reference evidence="2 3" key="1">
    <citation type="submission" date="2023-03" db="EMBL/GenBank/DDBJ databases">
        <title>Draft genome sequence of type strain Streptomyces ferralitis JCM 14344.</title>
        <authorList>
            <person name="Klaysubun C."/>
            <person name="Duangmal K."/>
        </authorList>
    </citation>
    <scope>NUCLEOTIDE SEQUENCE [LARGE SCALE GENOMIC DNA]</scope>
    <source>
        <strain evidence="2 3">JCM 14344</strain>
    </source>
</reference>